<dbReference type="SUPFAM" id="SSF81383">
    <property type="entry name" value="F-box domain"/>
    <property type="match status" value="1"/>
</dbReference>
<comment type="caution">
    <text evidence="2">The sequence shown here is derived from an EMBL/GenBank/DDBJ whole genome shotgun (WGS) entry which is preliminary data.</text>
</comment>
<evidence type="ECO:0000259" key="1">
    <source>
        <dbReference type="SMART" id="SM00256"/>
    </source>
</evidence>
<dbReference type="Pfam" id="PF00646">
    <property type="entry name" value="F-box"/>
    <property type="match status" value="1"/>
</dbReference>
<feature type="domain" description="F-box" evidence="1">
    <location>
        <begin position="22"/>
        <end position="61"/>
    </location>
</feature>
<sequence>MEENKPPQDLSTSQHKKKGINLPLDLAIDILRRLPAKSLARSRCVSKQWETVIGDYIVKNSIVSGREVICGEIEIRIEIKTKSERDRGLWYRTAMVVTSGGGGGGDE</sequence>
<dbReference type="SMART" id="SM00256">
    <property type="entry name" value="FBOX"/>
    <property type="match status" value="1"/>
</dbReference>
<protein>
    <recommendedName>
        <fullName evidence="1">F-box domain-containing protein</fullName>
    </recommendedName>
</protein>
<dbReference type="Proteomes" id="UP000712281">
    <property type="component" value="Unassembled WGS sequence"/>
</dbReference>
<proteinExistence type="predicted"/>
<organism evidence="2 3">
    <name type="scientific">Brassica cretica</name>
    <name type="common">Mustard</name>
    <dbReference type="NCBI Taxonomy" id="69181"/>
    <lineage>
        <taxon>Eukaryota</taxon>
        <taxon>Viridiplantae</taxon>
        <taxon>Streptophyta</taxon>
        <taxon>Embryophyta</taxon>
        <taxon>Tracheophyta</taxon>
        <taxon>Spermatophyta</taxon>
        <taxon>Magnoliopsida</taxon>
        <taxon>eudicotyledons</taxon>
        <taxon>Gunneridae</taxon>
        <taxon>Pentapetalae</taxon>
        <taxon>rosids</taxon>
        <taxon>malvids</taxon>
        <taxon>Brassicales</taxon>
        <taxon>Brassicaceae</taxon>
        <taxon>Brassiceae</taxon>
        <taxon>Brassica</taxon>
    </lineage>
</organism>
<dbReference type="InterPro" id="IPR036047">
    <property type="entry name" value="F-box-like_dom_sf"/>
</dbReference>
<dbReference type="AlphaFoldDB" id="A0A8S9GKF6"/>
<accession>A0A8S9GKF6</accession>
<dbReference type="InterPro" id="IPR001810">
    <property type="entry name" value="F-box_dom"/>
</dbReference>
<dbReference type="EMBL" id="QGKW02002005">
    <property type="protein sequence ID" value="KAF2544212.1"/>
    <property type="molecule type" value="Genomic_DNA"/>
</dbReference>
<dbReference type="Gene3D" id="1.20.1280.50">
    <property type="match status" value="1"/>
</dbReference>
<evidence type="ECO:0000313" key="2">
    <source>
        <dbReference type="EMBL" id="KAF2544212.1"/>
    </source>
</evidence>
<evidence type="ECO:0000313" key="3">
    <source>
        <dbReference type="Proteomes" id="UP000712281"/>
    </source>
</evidence>
<name>A0A8S9GKF6_BRACR</name>
<gene>
    <name evidence="2" type="ORF">F2Q68_00032913</name>
</gene>
<reference evidence="2" key="1">
    <citation type="submission" date="2019-12" db="EMBL/GenBank/DDBJ databases">
        <title>Genome sequencing and annotation of Brassica cretica.</title>
        <authorList>
            <person name="Studholme D.J."/>
            <person name="Sarris P.F."/>
        </authorList>
    </citation>
    <scope>NUCLEOTIDE SEQUENCE</scope>
    <source>
        <strain evidence="2">PFS-001/15</strain>
        <tissue evidence="2">Leaf</tissue>
    </source>
</reference>